<evidence type="ECO:0000259" key="1">
    <source>
        <dbReference type="PROSITE" id="PS50404"/>
    </source>
</evidence>
<evidence type="ECO:0000313" key="4">
    <source>
        <dbReference type="Proteomes" id="UP000518300"/>
    </source>
</evidence>
<dbReference type="GO" id="GO:0016740">
    <property type="term" value="F:transferase activity"/>
    <property type="evidence" value="ECO:0007669"/>
    <property type="project" value="UniProtKB-KW"/>
</dbReference>
<dbReference type="InterPro" id="IPR004045">
    <property type="entry name" value="Glutathione_S-Trfase_N"/>
</dbReference>
<reference evidence="3 4" key="1">
    <citation type="submission" date="2020-04" db="EMBL/GenBank/DDBJ databases">
        <title>Draft genome of Pyxidicoccus fallax type strain.</title>
        <authorList>
            <person name="Whitworth D.E."/>
        </authorList>
    </citation>
    <scope>NUCLEOTIDE SEQUENCE [LARGE SCALE GENOMIC DNA]</scope>
    <source>
        <strain evidence="3 4">DSM 14698</strain>
    </source>
</reference>
<gene>
    <name evidence="3" type="ORF">HG543_19990</name>
</gene>
<dbReference type="Gene3D" id="1.20.1050.10">
    <property type="match status" value="1"/>
</dbReference>
<dbReference type="InterPro" id="IPR036249">
    <property type="entry name" value="Thioredoxin-like_sf"/>
</dbReference>
<dbReference type="Gene3D" id="3.40.30.10">
    <property type="entry name" value="Glutaredoxin"/>
    <property type="match status" value="1"/>
</dbReference>
<comment type="caution">
    <text evidence="3">The sequence shown here is derived from an EMBL/GenBank/DDBJ whole genome shotgun (WGS) entry which is preliminary data.</text>
</comment>
<sequence length="210" mass="23456">MIDLYTFATPNGRKVSIALEEMELPYNVKVVDITKGDQFKPEFLAINPNNKIPAIVDHATVDHRPLTVFESGAILLYLAEKTGKLLPSSPRGKAEVTQWLMFQMGGLGPMFGQLGYFTRFSKAYVPHAIERYRNESKRILGVLDEQLGKGDYVAGKFSIADCAIYPWVAGMREYNPDIFTGLRNVPQYLARVGSRPAVQRGMAVPDLSKK</sequence>
<keyword evidence="4" id="KW-1185">Reference proteome</keyword>
<dbReference type="EMBL" id="JABBJJ010000088">
    <property type="protein sequence ID" value="NMO17124.1"/>
    <property type="molecule type" value="Genomic_DNA"/>
</dbReference>
<proteinExistence type="predicted"/>
<dbReference type="CDD" id="cd03048">
    <property type="entry name" value="GST_N_Ure2p_like"/>
    <property type="match status" value="1"/>
</dbReference>
<feature type="domain" description="GST N-terminal" evidence="1">
    <location>
        <begin position="1"/>
        <end position="86"/>
    </location>
</feature>
<dbReference type="SFLD" id="SFLDS00019">
    <property type="entry name" value="Glutathione_Transferase_(cytos"/>
    <property type="match status" value="1"/>
</dbReference>
<dbReference type="RefSeq" id="WP_169346407.1">
    <property type="nucleotide sequence ID" value="NZ_JABBJJ010000088.1"/>
</dbReference>
<dbReference type="InterPro" id="IPR040079">
    <property type="entry name" value="Glutathione_S-Trfase"/>
</dbReference>
<dbReference type="AlphaFoldDB" id="A0A848LFA4"/>
<dbReference type="Pfam" id="PF13410">
    <property type="entry name" value="GST_C_2"/>
    <property type="match status" value="1"/>
</dbReference>
<keyword evidence="3" id="KW-0808">Transferase</keyword>
<dbReference type="SFLD" id="SFLDG00358">
    <property type="entry name" value="Main_(cytGST)"/>
    <property type="match status" value="1"/>
</dbReference>
<organism evidence="3 4">
    <name type="scientific">Pyxidicoccus fallax</name>
    <dbReference type="NCBI Taxonomy" id="394095"/>
    <lineage>
        <taxon>Bacteria</taxon>
        <taxon>Pseudomonadati</taxon>
        <taxon>Myxococcota</taxon>
        <taxon>Myxococcia</taxon>
        <taxon>Myxococcales</taxon>
        <taxon>Cystobacterineae</taxon>
        <taxon>Myxococcaceae</taxon>
        <taxon>Pyxidicoccus</taxon>
    </lineage>
</organism>
<dbReference type="Proteomes" id="UP000518300">
    <property type="component" value="Unassembled WGS sequence"/>
</dbReference>
<dbReference type="SUPFAM" id="SSF52833">
    <property type="entry name" value="Thioredoxin-like"/>
    <property type="match status" value="1"/>
</dbReference>
<accession>A0A848LFA4</accession>
<dbReference type="InterPro" id="IPR010987">
    <property type="entry name" value="Glutathione-S-Trfase_C-like"/>
</dbReference>
<dbReference type="PANTHER" id="PTHR44051">
    <property type="entry name" value="GLUTATHIONE S-TRANSFERASE-RELATED"/>
    <property type="match status" value="1"/>
</dbReference>
<dbReference type="SFLD" id="SFLDG01151">
    <property type="entry name" value="Main.2:_Nu-like"/>
    <property type="match status" value="1"/>
</dbReference>
<dbReference type="PROSITE" id="PS50405">
    <property type="entry name" value="GST_CTER"/>
    <property type="match status" value="1"/>
</dbReference>
<evidence type="ECO:0000259" key="2">
    <source>
        <dbReference type="PROSITE" id="PS50405"/>
    </source>
</evidence>
<dbReference type="PROSITE" id="PS50404">
    <property type="entry name" value="GST_NTER"/>
    <property type="match status" value="1"/>
</dbReference>
<feature type="domain" description="GST C-terminal" evidence="2">
    <location>
        <begin position="89"/>
        <end position="210"/>
    </location>
</feature>
<dbReference type="InterPro" id="IPR036282">
    <property type="entry name" value="Glutathione-S-Trfase_C_sf"/>
</dbReference>
<dbReference type="Pfam" id="PF13409">
    <property type="entry name" value="GST_N_2"/>
    <property type="match status" value="1"/>
</dbReference>
<dbReference type="SUPFAM" id="SSF47616">
    <property type="entry name" value="GST C-terminal domain-like"/>
    <property type="match status" value="1"/>
</dbReference>
<protein>
    <submittedName>
        <fullName evidence="3">Glutathione S-transferase family protein</fullName>
    </submittedName>
</protein>
<name>A0A848LFA4_9BACT</name>
<evidence type="ECO:0000313" key="3">
    <source>
        <dbReference type="EMBL" id="NMO17124.1"/>
    </source>
</evidence>
<dbReference type="PANTHER" id="PTHR44051:SF8">
    <property type="entry name" value="GLUTATHIONE S-TRANSFERASE GSTA"/>
    <property type="match status" value="1"/>
</dbReference>